<keyword evidence="2" id="KW-0732">Signal</keyword>
<dbReference type="InterPro" id="IPR000618">
    <property type="entry name" value="Insect_cuticle"/>
</dbReference>
<dbReference type="RefSeq" id="XP_070852468.1">
    <property type="nucleotide sequence ID" value="XM_070996367.1"/>
</dbReference>
<reference evidence="4" key="1">
    <citation type="submission" date="2025-08" db="UniProtKB">
        <authorList>
            <consortium name="RefSeq"/>
        </authorList>
    </citation>
    <scope>IDENTIFICATION</scope>
</reference>
<evidence type="ECO:0000313" key="4">
    <source>
        <dbReference type="RefSeq" id="XP_070852468.1"/>
    </source>
</evidence>
<keyword evidence="1" id="KW-0193">Cuticle</keyword>
<evidence type="ECO:0000256" key="1">
    <source>
        <dbReference type="PROSITE-ProRule" id="PRU00497"/>
    </source>
</evidence>
<evidence type="ECO:0000313" key="3">
    <source>
        <dbReference type="Proteomes" id="UP001652628"/>
    </source>
</evidence>
<evidence type="ECO:0000256" key="2">
    <source>
        <dbReference type="SAM" id="SignalP"/>
    </source>
</evidence>
<feature type="signal peptide" evidence="2">
    <location>
        <begin position="1"/>
        <end position="22"/>
    </location>
</feature>
<name>A0ABM4TR84_DROSZ</name>
<feature type="chain" id="PRO_5047120309" evidence="2">
    <location>
        <begin position="23"/>
        <end position="140"/>
    </location>
</feature>
<dbReference type="Pfam" id="PF00379">
    <property type="entry name" value="Chitin_bind_4"/>
    <property type="match status" value="1"/>
</dbReference>
<proteinExistence type="predicted"/>
<dbReference type="GeneID" id="108015454"/>
<sequence length="140" mass="15458">MASTKLLLFTALLSIMATSGSAQGGFGNFGLLGPSSPALQSFNNFVSYVKTEFYSLTPTKDGYHFKLEEPNGSKREEMVTFLNPGTDRQETVVMGSYSTYDEKTNTDSVTMYVADKNGTRARYQNKNRKLNIMCLKSCTG</sequence>
<dbReference type="PROSITE" id="PS51155">
    <property type="entry name" value="CHIT_BIND_RR_2"/>
    <property type="match status" value="1"/>
</dbReference>
<organism evidence="3 4">
    <name type="scientific">Drosophila suzukii</name>
    <name type="common">Spotted-wing drosophila fruit fly</name>
    <dbReference type="NCBI Taxonomy" id="28584"/>
    <lineage>
        <taxon>Eukaryota</taxon>
        <taxon>Metazoa</taxon>
        <taxon>Ecdysozoa</taxon>
        <taxon>Arthropoda</taxon>
        <taxon>Hexapoda</taxon>
        <taxon>Insecta</taxon>
        <taxon>Pterygota</taxon>
        <taxon>Neoptera</taxon>
        <taxon>Endopterygota</taxon>
        <taxon>Diptera</taxon>
        <taxon>Brachycera</taxon>
        <taxon>Muscomorpha</taxon>
        <taxon>Ephydroidea</taxon>
        <taxon>Drosophilidae</taxon>
        <taxon>Drosophila</taxon>
        <taxon>Sophophora</taxon>
    </lineage>
</organism>
<dbReference type="Proteomes" id="UP001652628">
    <property type="component" value="Chromosome 3"/>
</dbReference>
<protein>
    <submittedName>
        <fullName evidence="4">Uncharacterized protein</fullName>
    </submittedName>
</protein>
<gene>
    <name evidence="4" type="primary">LOC108015454</name>
</gene>
<keyword evidence="3" id="KW-1185">Reference proteome</keyword>
<accession>A0ABM4TR84</accession>